<dbReference type="Proteomes" id="UP000316473">
    <property type="component" value="Chromosome"/>
</dbReference>
<sequence>MNELLTILRENPEPLSRLDVSNFYHERINHSALFAKGKKTHQRH</sequence>
<evidence type="ECO:0000313" key="1">
    <source>
        <dbReference type="EMBL" id="BBL35887.1"/>
    </source>
</evidence>
<protein>
    <submittedName>
        <fullName evidence="1">Uncharacterized protein</fullName>
    </submittedName>
</protein>
<dbReference type="EMBL" id="AP019755">
    <property type="protein sequence ID" value="BBL35887.1"/>
    <property type="molecule type" value="Genomic_DNA"/>
</dbReference>
<organism evidence="1 2">
    <name type="scientific">Nitrosomonas stercoris</name>
    <dbReference type="NCBI Taxonomy" id="1444684"/>
    <lineage>
        <taxon>Bacteria</taxon>
        <taxon>Pseudomonadati</taxon>
        <taxon>Pseudomonadota</taxon>
        <taxon>Betaproteobacteria</taxon>
        <taxon>Nitrosomonadales</taxon>
        <taxon>Nitrosomonadaceae</taxon>
        <taxon>Nitrosomonas</taxon>
    </lineage>
</organism>
<name>A0A4Y1YS20_9PROT</name>
<reference evidence="1 2" key="1">
    <citation type="submission" date="2019-06" db="EMBL/GenBank/DDBJ databases">
        <title>Nitrosomonas stercoris KYUHI-S whole genome shotgun sequence.</title>
        <authorList>
            <person name="Nakagawa T."/>
            <person name="Tsuchiya Y."/>
            <person name="Takahashi R."/>
        </authorList>
    </citation>
    <scope>NUCLEOTIDE SEQUENCE [LARGE SCALE GENOMIC DNA]</scope>
    <source>
        <strain evidence="1 2">KYUHI-S</strain>
    </source>
</reference>
<accession>A0A4Y1YS20</accession>
<proteinExistence type="predicted"/>
<gene>
    <name evidence="1" type="ORF">Nstercoris_02164</name>
</gene>
<dbReference type="AlphaFoldDB" id="A0A4Y1YS20"/>
<dbReference type="KEGG" id="nst:Nstercoris_02164"/>
<evidence type="ECO:0000313" key="2">
    <source>
        <dbReference type="Proteomes" id="UP000316473"/>
    </source>
</evidence>
<keyword evidence="2" id="KW-1185">Reference proteome</keyword>